<evidence type="ECO:0000313" key="1">
    <source>
        <dbReference type="EMBL" id="QXZ23293.1"/>
    </source>
</evidence>
<dbReference type="InterPro" id="IPR010985">
    <property type="entry name" value="Ribbon_hlx_hlx"/>
</dbReference>
<accession>A0ABD7F4B3</accession>
<protein>
    <submittedName>
        <fullName evidence="1">Toxin-antitoxin system HicB family antitoxin</fullName>
    </submittedName>
</protein>
<dbReference type="InterPro" id="IPR008651">
    <property type="entry name" value="Uncharacterised_HicB"/>
</dbReference>
<dbReference type="Gene3D" id="1.10.1220.10">
    <property type="entry name" value="Met repressor-like"/>
    <property type="match status" value="1"/>
</dbReference>
<dbReference type="InterPro" id="IPR013321">
    <property type="entry name" value="Arc_rbn_hlx_hlx"/>
</dbReference>
<keyword evidence="2" id="KW-1185">Reference proteome</keyword>
<name>A0ABD7F4B3_9GAMM</name>
<organism evidence="1 2">
    <name type="scientific">Acinetobacter septicus</name>
    <dbReference type="NCBI Taxonomy" id="465797"/>
    <lineage>
        <taxon>Bacteria</taxon>
        <taxon>Pseudomonadati</taxon>
        <taxon>Pseudomonadota</taxon>
        <taxon>Gammaproteobacteria</taxon>
        <taxon>Moraxellales</taxon>
        <taxon>Moraxellaceae</taxon>
        <taxon>Acinetobacter</taxon>
    </lineage>
</organism>
<dbReference type="SUPFAM" id="SSF47598">
    <property type="entry name" value="Ribbon-helix-helix"/>
    <property type="match status" value="1"/>
</dbReference>
<dbReference type="RefSeq" id="WP_005003635.1">
    <property type="nucleotide sequence ID" value="NZ_CP079898.1"/>
</dbReference>
<gene>
    <name evidence="1" type="ORF">I6L31_00315</name>
</gene>
<reference evidence="1 2" key="1">
    <citation type="submission" date="2021-07" db="EMBL/GenBank/DDBJ databases">
        <title>FDA dAtabase for Regulatory Grade micrObial Sequences (FDA-ARGOS): Supporting development and validation of Infectious Disease Dx tests.</title>
        <authorList>
            <person name="Sproer C."/>
            <person name="Gronow S."/>
            <person name="Severitt S."/>
            <person name="Schroder I."/>
            <person name="Tallon L."/>
            <person name="Sadzewicz L."/>
            <person name="Zhao X."/>
            <person name="Boylan J."/>
            <person name="Ott S."/>
            <person name="Bowen H."/>
            <person name="Vavikolanu K."/>
            <person name="Mehta A."/>
            <person name="Aluvathingal J."/>
            <person name="Nadendla S."/>
            <person name="Lowell S."/>
            <person name="Myers T."/>
            <person name="Yan Y."/>
        </authorList>
    </citation>
    <scope>NUCLEOTIDE SEQUENCE [LARGE SCALE GENOMIC DNA]</scope>
    <source>
        <strain evidence="1 2">FDAARGOS_1401</strain>
    </source>
</reference>
<dbReference type="AlphaFoldDB" id="A0ABD7F4B3"/>
<dbReference type="Pfam" id="PF05534">
    <property type="entry name" value="HicB"/>
    <property type="match status" value="1"/>
</dbReference>
<dbReference type="EMBL" id="CP079898">
    <property type="protein sequence ID" value="QXZ23293.1"/>
    <property type="molecule type" value="Genomic_DNA"/>
</dbReference>
<evidence type="ECO:0000313" key="2">
    <source>
        <dbReference type="Proteomes" id="UP000827069"/>
    </source>
</evidence>
<sequence>MKEGRKKSIDVRVRVSNELHEDLKDHAKKEERSMNYLVNKAVEFYLNHQSAKA</sequence>
<dbReference type="Proteomes" id="UP000827069">
    <property type="component" value="Chromosome"/>
</dbReference>
<proteinExistence type="predicted"/>